<organism evidence="2 3">
    <name type="scientific">Coprinopsis cinerea (strain Okayama-7 / 130 / ATCC MYA-4618 / FGSC 9003)</name>
    <name type="common">Inky cap fungus</name>
    <name type="synonym">Hormographiella aspergillata</name>
    <dbReference type="NCBI Taxonomy" id="240176"/>
    <lineage>
        <taxon>Eukaryota</taxon>
        <taxon>Fungi</taxon>
        <taxon>Dikarya</taxon>
        <taxon>Basidiomycota</taxon>
        <taxon>Agaricomycotina</taxon>
        <taxon>Agaricomycetes</taxon>
        <taxon>Agaricomycetidae</taxon>
        <taxon>Agaricales</taxon>
        <taxon>Agaricineae</taxon>
        <taxon>Psathyrellaceae</taxon>
        <taxon>Coprinopsis</taxon>
    </lineage>
</organism>
<dbReference type="AlphaFoldDB" id="D6RPX0"/>
<dbReference type="EMBL" id="AACS02000010">
    <property type="protein sequence ID" value="EFI26869.1"/>
    <property type="molecule type" value="Genomic_DNA"/>
</dbReference>
<feature type="region of interest" description="Disordered" evidence="1">
    <location>
        <begin position="1"/>
        <end position="26"/>
    </location>
</feature>
<comment type="caution">
    <text evidence="2">The sequence shown here is derived from an EMBL/GenBank/DDBJ whole genome shotgun (WGS) entry which is preliminary data.</text>
</comment>
<dbReference type="RefSeq" id="XP_002910363.1">
    <property type="nucleotide sequence ID" value="XM_002910317.1"/>
</dbReference>
<evidence type="ECO:0000256" key="1">
    <source>
        <dbReference type="SAM" id="MobiDB-lite"/>
    </source>
</evidence>
<reference evidence="2 3" key="1">
    <citation type="journal article" date="2010" name="Proc. Natl. Acad. Sci. U.S.A.">
        <title>Insights into evolution of multicellular fungi from the assembled chromosomes of the mushroom Coprinopsis cinerea (Coprinus cinereus).</title>
        <authorList>
            <person name="Stajich J.E."/>
            <person name="Wilke S.K."/>
            <person name="Ahren D."/>
            <person name="Au C.H."/>
            <person name="Birren B.W."/>
            <person name="Borodovsky M."/>
            <person name="Burns C."/>
            <person name="Canback B."/>
            <person name="Casselton L.A."/>
            <person name="Cheng C.K."/>
            <person name="Deng J."/>
            <person name="Dietrich F.S."/>
            <person name="Fargo D.C."/>
            <person name="Farman M.L."/>
            <person name="Gathman A.C."/>
            <person name="Goldberg J."/>
            <person name="Guigo R."/>
            <person name="Hoegger P.J."/>
            <person name="Hooker J.B."/>
            <person name="Huggins A."/>
            <person name="James T.Y."/>
            <person name="Kamada T."/>
            <person name="Kilaru S."/>
            <person name="Kodira C."/>
            <person name="Kues U."/>
            <person name="Kupfer D."/>
            <person name="Kwan H.S."/>
            <person name="Lomsadze A."/>
            <person name="Li W."/>
            <person name="Lilly W.W."/>
            <person name="Ma L.J."/>
            <person name="Mackey A.J."/>
            <person name="Manning G."/>
            <person name="Martin F."/>
            <person name="Muraguchi H."/>
            <person name="Natvig D.O."/>
            <person name="Palmerini H."/>
            <person name="Ramesh M.A."/>
            <person name="Rehmeyer C.J."/>
            <person name="Roe B.A."/>
            <person name="Shenoy N."/>
            <person name="Stanke M."/>
            <person name="Ter-Hovhannisyan V."/>
            <person name="Tunlid A."/>
            <person name="Velagapudi R."/>
            <person name="Vision T.J."/>
            <person name="Zeng Q."/>
            <person name="Zolan M.E."/>
            <person name="Pukkila P.J."/>
        </authorList>
    </citation>
    <scope>NUCLEOTIDE SEQUENCE [LARGE SCALE GENOMIC DNA]</scope>
    <source>
        <strain evidence="3">Okayama-7 / 130 / ATCC MYA-4618 / FGSC 9003</strain>
    </source>
</reference>
<dbReference type="HOGENOM" id="CLU_1532464_0_0_1"/>
<dbReference type="Proteomes" id="UP000001861">
    <property type="component" value="Unassembled WGS sequence"/>
</dbReference>
<dbReference type="GeneID" id="9378784"/>
<evidence type="ECO:0000313" key="2">
    <source>
        <dbReference type="EMBL" id="EFI26869.1"/>
    </source>
</evidence>
<sequence>MRQFHCGKGGKHPFRPSMEISRLSTPPKSPPFASAGSVGYIPFVASYCTFSRACRFNVRRQWVFYSRHDVIARNLALRCVPSDSLPKGSVTEISSLHRHIILEFVSPSEPRRWALAFPNPTFKARDIFGRVHILFDGNLSHCFSRARPFSMDRKQSRGKDRNAVGERPSGIALLI</sequence>
<accession>D6RPX0</accession>
<evidence type="ECO:0000313" key="3">
    <source>
        <dbReference type="Proteomes" id="UP000001861"/>
    </source>
</evidence>
<dbReference type="InParanoid" id="D6RPX0"/>
<gene>
    <name evidence="2" type="ORF">CC1G_15271</name>
</gene>
<keyword evidence="3" id="KW-1185">Reference proteome</keyword>
<dbReference type="VEuPathDB" id="FungiDB:CC1G_15271"/>
<dbReference type="KEGG" id="cci:CC1G_15271"/>
<protein>
    <submittedName>
        <fullName evidence="2">Uncharacterized protein</fullName>
    </submittedName>
</protein>
<proteinExistence type="predicted"/>
<name>D6RPX0_COPC7</name>